<dbReference type="EC" id="5.6.2.1" evidence="2"/>
<feature type="domain" description="DNA topoisomerase type IA zn finger" evidence="1">
    <location>
        <begin position="30"/>
        <end position="66"/>
    </location>
</feature>
<dbReference type="SUPFAM" id="SSF57783">
    <property type="entry name" value="Zinc beta-ribbon"/>
    <property type="match status" value="1"/>
</dbReference>
<dbReference type="InterPro" id="IPR013498">
    <property type="entry name" value="Topo_IA_Znf"/>
</dbReference>
<dbReference type="Gene3D" id="3.30.65.10">
    <property type="entry name" value="Bacterial Topoisomerase I, domain 1"/>
    <property type="match status" value="2"/>
</dbReference>
<keyword evidence="3" id="KW-1185">Reference proteome</keyword>
<dbReference type="GO" id="GO:0003917">
    <property type="term" value="F:DNA topoisomerase type I (single strand cut, ATP-independent) activity"/>
    <property type="evidence" value="ECO:0007669"/>
    <property type="project" value="UniProtKB-EC"/>
</dbReference>
<accession>A0ABU5GUC9</accession>
<organism evidence="2 3">
    <name type="scientific">Hyalangium rubrum</name>
    <dbReference type="NCBI Taxonomy" id="3103134"/>
    <lineage>
        <taxon>Bacteria</taxon>
        <taxon>Pseudomonadati</taxon>
        <taxon>Myxococcota</taxon>
        <taxon>Myxococcia</taxon>
        <taxon>Myxococcales</taxon>
        <taxon>Cystobacterineae</taxon>
        <taxon>Archangiaceae</taxon>
        <taxon>Hyalangium</taxon>
    </lineage>
</organism>
<evidence type="ECO:0000259" key="1">
    <source>
        <dbReference type="Pfam" id="PF01396"/>
    </source>
</evidence>
<dbReference type="EMBL" id="JAXIVS010000001">
    <property type="protein sequence ID" value="MDY7224790.1"/>
    <property type="molecule type" value="Genomic_DNA"/>
</dbReference>
<gene>
    <name evidence="2" type="ORF">SYV04_00280</name>
</gene>
<name>A0ABU5GUC9_9BACT</name>
<proteinExistence type="predicted"/>
<feature type="domain" description="DNA topoisomerase type IA zn finger" evidence="1">
    <location>
        <begin position="1"/>
        <end position="26"/>
    </location>
</feature>
<dbReference type="Pfam" id="PF01396">
    <property type="entry name" value="Zn_ribbon_Top1"/>
    <property type="match status" value="3"/>
</dbReference>
<keyword evidence="2" id="KW-0413">Isomerase</keyword>
<dbReference type="Proteomes" id="UP001291309">
    <property type="component" value="Unassembled WGS sequence"/>
</dbReference>
<sequence length="118" mass="13282">MVIKRGRFGRFMACSGYPECKTSKPISIGVNCPDCKQGYLTERRSGRGKIFFGCNRYPDCKFAAWDRPLAETCPHCQSPYLLQKFSKRDGAYIACPNKECDYRRELQQPGEVGAPSAA</sequence>
<feature type="domain" description="DNA topoisomerase type IA zn finger" evidence="1">
    <location>
        <begin position="71"/>
        <end position="108"/>
    </location>
</feature>
<reference evidence="2 3" key="1">
    <citation type="submission" date="2023-12" db="EMBL/GenBank/DDBJ databases">
        <title>the genome sequence of Hyalangium sp. s54d21.</title>
        <authorList>
            <person name="Zhang X."/>
        </authorList>
    </citation>
    <scope>NUCLEOTIDE SEQUENCE [LARGE SCALE GENOMIC DNA]</scope>
    <source>
        <strain evidence="3">s54d21</strain>
    </source>
</reference>
<evidence type="ECO:0000313" key="3">
    <source>
        <dbReference type="Proteomes" id="UP001291309"/>
    </source>
</evidence>
<comment type="caution">
    <text evidence="2">The sequence shown here is derived from an EMBL/GenBank/DDBJ whole genome shotgun (WGS) entry which is preliminary data.</text>
</comment>
<evidence type="ECO:0000313" key="2">
    <source>
        <dbReference type="EMBL" id="MDY7224790.1"/>
    </source>
</evidence>
<protein>
    <submittedName>
        <fullName evidence="2">Type I DNA topoisomerase</fullName>
        <ecNumber evidence="2">5.6.2.1</ecNumber>
    </submittedName>
</protein>